<keyword evidence="6" id="KW-0814">Transposable element</keyword>
<keyword evidence="3 6" id="KW-0815">Transposition</keyword>
<keyword evidence="4 6" id="KW-0238">DNA-binding</keyword>
<gene>
    <name evidence="7" type="ORF">B0H50_102162</name>
</gene>
<comment type="function">
    <text evidence="1 6">Required for the transposition of the insertion element.</text>
</comment>
<reference evidence="7 8" key="1">
    <citation type="submission" date="2018-05" db="EMBL/GenBank/DDBJ databases">
        <title>Animal gut microbial communities from fecal samples from Wisconsin, USA.</title>
        <authorList>
            <person name="Neumann A."/>
        </authorList>
    </citation>
    <scope>NUCLEOTIDE SEQUENCE [LARGE SCALE GENOMIC DNA]</scope>
    <source>
        <strain evidence="7 8">UWS4</strain>
    </source>
</reference>
<dbReference type="EMBL" id="QGHD01000002">
    <property type="protein sequence ID" value="PWL03989.1"/>
    <property type="molecule type" value="Genomic_DNA"/>
</dbReference>
<keyword evidence="5 6" id="KW-0233">DNA recombination</keyword>
<evidence type="ECO:0000256" key="6">
    <source>
        <dbReference type="RuleBase" id="RU365089"/>
    </source>
</evidence>
<evidence type="ECO:0000256" key="5">
    <source>
        <dbReference type="ARBA" id="ARBA00023172"/>
    </source>
</evidence>
<dbReference type="PANTHER" id="PTHR33217">
    <property type="entry name" value="TRANSPOSASE FOR INSERTION SEQUENCE ELEMENT IS1081"/>
    <property type="match status" value="1"/>
</dbReference>
<protein>
    <recommendedName>
        <fullName evidence="6">Mutator family transposase</fullName>
    </recommendedName>
</protein>
<proteinExistence type="inferred from homology"/>
<feature type="non-terminal residue" evidence="7">
    <location>
        <position position="1"/>
    </location>
</feature>
<organism evidence="7 8">
    <name type="scientific">Hallerella porci</name>
    <dbReference type="NCBI Taxonomy" id="1945871"/>
    <lineage>
        <taxon>Bacteria</taxon>
        <taxon>Pseudomonadati</taxon>
        <taxon>Fibrobacterota</taxon>
        <taxon>Fibrobacteria</taxon>
        <taxon>Fibrobacterales</taxon>
        <taxon>Fibrobacteraceae</taxon>
        <taxon>Hallerella</taxon>
    </lineage>
</organism>
<accession>A0ABX5LQ05</accession>
<dbReference type="InterPro" id="IPR001207">
    <property type="entry name" value="Transposase_mutator"/>
</dbReference>
<evidence type="ECO:0000256" key="2">
    <source>
        <dbReference type="ARBA" id="ARBA00010961"/>
    </source>
</evidence>
<dbReference type="RefSeq" id="WP_146193658.1">
    <property type="nucleotide sequence ID" value="NZ_QGHD01000002.1"/>
</dbReference>
<dbReference type="PROSITE" id="PS01007">
    <property type="entry name" value="TRANSPOSASE_MUTATOR"/>
    <property type="match status" value="1"/>
</dbReference>
<dbReference type="PANTHER" id="PTHR33217:SF8">
    <property type="entry name" value="MUTATOR FAMILY TRANSPOSASE"/>
    <property type="match status" value="1"/>
</dbReference>
<comment type="similarity">
    <text evidence="2 6">Belongs to the transposase mutator family.</text>
</comment>
<evidence type="ECO:0000256" key="4">
    <source>
        <dbReference type="ARBA" id="ARBA00023125"/>
    </source>
</evidence>
<keyword evidence="8" id="KW-1185">Reference proteome</keyword>
<dbReference type="Pfam" id="PF00872">
    <property type="entry name" value="Transposase_mut"/>
    <property type="match status" value="1"/>
</dbReference>
<comment type="caution">
    <text evidence="7">The sequence shown here is derived from an EMBL/GenBank/DDBJ whole genome shotgun (WGS) entry which is preliminary data.</text>
</comment>
<dbReference type="Proteomes" id="UP000245523">
    <property type="component" value="Unassembled WGS sequence"/>
</dbReference>
<sequence length="190" mass="22242">KNRGVEDILIACVDGLSGFPDAIESVFPKTNVQLCVVHQIRNSLKYINAKSQKEFLKELKLVYAASTKTEAEIALKKLEENWAKKYPIVIQSWKEKWDKLSCYFDYPSEIRRIIYTTNTVEGYHRQIRKVTKTKGLFPNDDSLVKLVYLAYRNIKKKWKKPLQNWTTCVQKLSILFGQRFNPLNLNQIPK</sequence>
<name>A0ABX5LQ05_9BACT</name>
<evidence type="ECO:0000256" key="3">
    <source>
        <dbReference type="ARBA" id="ARBA00022578"/>
    </source>
</evidence>
<evidence type="ECO:0000313" key="7">
    <source>
        <dbReference type="EMBL" id="PWL03989.1"/>
    </source>
</evidence>
<evidence type="ECO:0000313" key="8">
    <source>
        <dbReference type="Proteomes" id="UP000245523"/>
    </source>
</evidence>
<evidence type="ECO:0000256" key="1">
    <source>
        <dbReference type="ARBA" id="ARBA00002190"/>
    </source>
</evidence>